<dbReference type="InterPro" id="IPR051536">
    <property type="entry name" value="UDG_Type-4/5"/>
</dbReference>
<gene>
    <name evidence="10" type="ORF">LMG32879_001110</name>
</gene>
<dbReference type="Proteomes" id="UP001176960">
    <property type="component" value="Unassembled WGS sequence"/>
</dbReference>
<evidence type="ECO:0000256" key="2">
    <source>
        <dbReference type="ARBA" id="ARBA00022723"/>
    </source>
</evidence>
<dbReference type="InterPro" id="IPR036895">
    <property type="entry name" value="Uracil-DNA_glycosylase-like_sf"/>
</dbReference>
<dbReference type="Gene3D" id="3.40.470.10">
    <property type="entry name" value="Uracil-DNA glycosylase-like domain"/>
    <property type="match status" value="1"/>
</dbReference>
<dbReference type="CDD" id="cd10030">
    <property type="entry name" value="UDG-F4_TTUDGA_SPO1dp_like"/>
    <property type="match status" value="1"/>
</dbReference>
<accession>A0AA35Y2X9</accession>
<feature type="region of interest" description="Disordered" evidence="8">
    <location>
        <begin position="51"/>
        <end position="70"/>
    </location>
</feature>
<dbReference type="RefSeq" id="WP_289842521.1">
    <property type="nucleotide sequence ID" value="NZ_CATKSH010000005.1"/>
</dbReference>
<sequence>MISLPDSGLHDSEALTLLRQYLDWGVDCALDEEGISRFGEVSLRRVIPAPPPTASVVSSASRVPQQDADDDRRFARASSLEELAAIIRAVSDFPLARTATHPVLPIHVPGSNLMIIGETPNADEDRSGIPLAGETSELLGQLLGTIGLNIAAQSRMAALPWRPPGGRDASPLEMRYGRPALERAIALIRPRRLVVLGGTAIRMLLGETASPARVRGKWTDVRIDSLGTVPTLGLRHPLQIRTSAAARRDMWKDLLLLAETLDLPVFGA</sequence>
<name>A0AA35Y2X9_9PROT</name>
<keyword evidence="7" id="KW-0234">DNA repair</keyword>
<keyword evidence="6" id="KW-0411">Iron-sulfur</keyword>
<reference evidence="10" key="1">
    <citation type="submission" date="2023-03" db="EMBL/GenBank/DDBJ databases">
        <authorList>
            <person name="Cleenwerck I."/>
        </authorList>
    </citation>
    <scope>NUCLEOTIDE SEQUENCE</scope>
    <source>
        <strain evidence="10">LMG 32879</strain>
    </source>
</reference>
<dbReference type="SMART" id="SM00987">
    <property type="entry name" value="UreE_C"/>
    <property type="match status" value="1"/>
</dbReference>
<evidence type="ECO:0000256" key="7">
    <source>
        <dbReference type="ARBA" id="ARBA00023204"/>
    </source>
</evidence>
<feature type="compositionally biased region" description="Low complexity" evidence="8">
    <location>
        <begin position="54"/>
        <end position="64"/>
    </location>
</feature>
<dbReference type="GO" id="GO:0051539">
    <property type="term" value="F:4 iron, 4 sulfur cluster binding"/>
    <property type="evidence" value="ECO:0007669"/>
    <property type="project" value="UniProtKB-KW"/>
</dbReference>
<evidence type="ECO:0000256" key="1">
    <source>
        <dbReference type="ARBA" id="ARBA00022485"/>
    </source>
</evidence>
<evidence type="ECO:0000313" key="11">
    <source>
        <dbReference type="Proteomes" id="UP001176960"/>
    </source>
</evidence>
<keyword evidence="5" id="KW-0408">Iron</keyword>
<comment type="caution">
    <text evidence="10">The sequence shown here is derived from an EMBL/GenBank/DDBJ whole genome shotgun (WGS) entry which is preliminary data.</text>
</comment>
<evidence type="ECO:0000256" key="6">
    <source>
        <dbReference type="ARBA" id="ARBA00023014"/>
    </source>
</evidence>
<dbReference type="InterPro" id="IPR005122">
    <property type="entry name" value="Uracil-DNA_glycosylase-like"/>
</dbReference>
<keyword evidence="4" id="KW-0378">Hydrolase</keyword>
<dbReference type="GO" id="GO:0097506">
    <property type="term" value="F:deaminated base DNA N-glycosylase activity"/>
    <property type="evidence" value="ECO:0007669"/>
    <property type="project" value="UniProtKB-ARBA"/>
</dbReference>
<keyword evidence="11" id="KW-1185">Reference proteome</keyword>
<dbReference type="SMART" id="SM00986">
    <property type="entry name" value="UDG"/>
    <property type="match status" value="1"/>
</dbReference>
<keyword evidence="1" id="KW-0004">4Fe-4S</keyword>
<evidence type="ECO:0000313" key="10">
    <source>
        <dbReference type="EMBL" id="CAI9120278.1"/>
    </source>
</evidence>
<dbReference type="PANTHER" id="PTHR33693">
    <property type="entry name" value="TYPE-5 URACIL-DNA GLYCOSYLASE"/>
    <property type="match status" value="1"/>
</dbReference>
<dbReference type="SUPFAM" id="SSF52141">
    <property type="entry name" value="Uracil-DNA glycosylase-like"/>
    <property type="match status" value="1"/>
</dbReference>
<keyword evidence="3" id="KW-0227">DNA damage</keyword>
<evidence type="ECO:0000259" key="9">
    <source>
        <dbReference type="SMART" id="SM00986"/>
    </source>
</evidence>
<dbReference type="AlphaFoldDB" id="A0AA35Y2X9"/>
<keyword evidence="2" id="KW-0479">Metal-binding</keyword>
<evidence type="ECO:0000256" key="4">
    <source>
        <dbReference type="ARBA" id="ARBA00022801"/>
    </source>
</evidence>
<dbReference type="EMBL" id="CATKSH010000005">
    <property type="protein sequence ID" value="CAI9120278.1"/>
    <property type="molecule type" value="Genomic_DNA"/>
</dbReference>
<evidence type="ECO:0000256" key="3">
    <source>
        <dbReference type="ARBA" id="ARBA00022763"/>
    </source>
</evidence>
<evidence type="ECO:0000256" key="8">
    <source>
        <dbReference type="SAM" id="MobiDB-lite"/>
    </source>
</evidence>
<feature type="domain" description="Uracil-DNA glycosylase-like" evidence="9">
    <location>
        <begin position="104"/>
        <end position="255"/>
    </location>
</feature>
<dbReference type="GO" id="GO:0006281">
    <property type="term" value="P:DNA repair"/>
    <property type="evidence" value="ECO:0007669"/>
    <property type="project" value="UniProtKB-KW"/>
</dbReference>
<dbReference type="GO" id="GO:0046872">
    <property type="term" value="F:metal ion binding"/>
    <property type="evidence" value="ECO:0007669"/>
    <property type="project" value="UniProtKB-KW"/>
</dbReference>
<organism evidence="10 11">
    <name type="scientific">Brytella acorum</name>
    <dbReference type="NCBI Taxonomy" id="2959299"/>
    <lineage>
        <taxon>Bacteria</taxon>
        <taxon>Pseudomonadati</taxon>
        <taxon>Pseudomonadota</taxon>
        <taxon>Alphaproteobacteria</taxon>
        <taxon>Acetobacterales</taxon>
        <taxon>Acetobacteraceae</taxon>
        <taxon>Brytella</taxon>
    </lineage>
</organism>
<evidence type="ECO:0000256" key="5">
    <source>
        <dbReference type="ARBA" id="ARBA00023004"/>
    </source>
</evidence>
<dbReference type="Pfam" id="PF03167">
    <property type="entry name" value="UDG"/>
    <property type="match status" value="1"/>
</dbReference>
<dbReference type="PANTHER" id="PTHR33693:SF1">
    <property type="entry name" value="TYPE-4 URACIL-DNA GLYCOSYLASE"/>
    <property type="match status" value="1"/>
</dbReference>
<proteinExistence type="predicted"/>
<protein>
    <submittedName>
        <fullName evidence="10">Uracil-DNA glycosylase</fullName>
    </submittedName>
</protein>